<dbReference type="Gene3D" id="1.20.1560.10">
    <property type="entry name" value="ABC transporter type 1, transmembrane domain"/>
    <property type="match status" value="1"/>
</dbReference>
<dbReference type="CDD" id="cd07346">
    <property type="entry name" value="ABC_6TM_exporters"/>
    <property type="match status" value="1"/>
</dbReference>
<dbReference type="InterPro" id="IPR036640">
    <property type="entry name" value="ABC1_TM_sf"/>
</dbReference>
<dbReference type="PROSITE" id="PS50893">
    <property type="entry name" value="ABC_TRANSPORTER_2"/>
    <property type="match status" value="1"/>
</dbReference>
<gene>
    <name evidence="12" type="ORF">GC105_06800</name>
</gene>
<comment type="caution">
    <text evidence="12">The sequence shown here is derived from an EMBL/GenBank/DDBJ whole genome shotgun (WGS) entry which is preliminary data.</text>
</comment>
<dbReference type="GO" id="GO:0005886">
    <property type="term" value="C:plasma membrane"/>
    <property type="evidence" value="ECO:0007669"/>
    <property type="project" value="UniProtKB-SubCell"/>
</dbReference>
<keyword evidence="7 9" id="KW-1133">Transmembrane helix</keyword>
<name>A0A6A7K8R0_9FIRM</name>
<feature type="transmembrane region" description="Helical" evidence="9">
    <location>
        <begin position="146"/>
        <end position="164"/>
    </location>
</feature>
<keyword evidence="3" id="KW-1003">Cell membrane</keyword>
<accession>A0A6A7K8R0</accession>
<evidence type="ECO:0000313" key="13">
    <source>
        <dbReference type="Proteomes" id="UP000440004"/>
    </source>
</evidence>
<dbReference type="InterPro" id="IPR017871">
    <property type="entry name" value="ABC_transporter-like_CS"/>
</dbReference>
<dbReference type="PROSITE" id="PS00211">
    <property type="entry name" value="ABC_TRANSPORTER_1"/>
    <property type="match status" value="1"/>
</dbReference>
<keyword evidence="6 12" id="KW-0067">ATP-binding</keyword>
<evidence type="ECO:0000256" key="6">
    <source>
        <dbReference type="ARBA" id="ARBA00022840"/>
    </source>
</evidence>
<feature type="domain" description="ABC transmembrane type-1" evidence="11">
    <location>
        <begin position="31"/>
        <end position="313"/>
    </location>
</feature>
<dbReference type="Gene3D" id="3.40.50.300">
    <property type="entry name" value="P-loop containing nucleotide triphosphate hydrolases"/>
    <property type="match status" value="1"/>
</dbReference>
<dbReference type="FunFam" id="3.40.50.300:FF:000221">
    <property type="entry name" value="Multidrug ABC transporter ATP-binding protein"/>
    <property type="match status" value="1"/>
</dbReference>
<keyword evidence="8 9" id="KW-0472">Membrane</keyword>
<feature type="domain" description="ABC transporter" evidence="10">
    <location>
        <begin position="345"/>
        <end position="578"/>
    </location>
</feature>
<keyword evidence="2" id="KW-0813">Transport</keyword>
<dbReference type="PANTHER" id="PTHR43394:SF1">
    <property type="entry name" value="ATP-BINDING CASSETTE SUB-FAMILY B MEMBER 10, MITOCHONDRIAL"/>
    <property type="match status" value="1"/>
</dbReference>
<evidence type="ECO:0000256" key="9">
    <source>
        <dbReference type="SAM" id="Phobius"/>
    </source>
</evidence>
<dbReference type="SMART" id="SM00382">
    <property type="entry name" value="AAA"/>
    <property type="match status" value="1"/>
</dbReference>
<sequence>MSQKKESGKKSSTGISYLFSLADHNKKSLNIAIFFSVLSGLCTFVPYMMVFKTILFVFNQTGDMRIAMNYGITATIFIIFRFIFQAISLALTHIGAYNTLYLVRRRISEHIGEINLGFFTDNSSGEIKKILVEDVERIEVFLAHQIPDIVVAIVVPITVFIYLLTVSLPMALILLIPITLTVILQVIMGIIAKPLMPEMSRLLGKLNSVIMQLVNGMPVMKTFNLTADSYQNYSDTIDDFNVFWTSVASKFAPIRGICNVILESGIFFTLPLGGYLYLTDSLDLSSYIFFVIMSIVFLSSYSNLINFVQIFSQIASGIDRIKEVMDIPVIKSGNLTLCDTGNYDVNFNRVRFSYGKKEVLRDVSCCLKKGSLTAFVGASGAGKTTAAQLIPRYWDLDSGTITIDGIPIYNIQNKNLMDLVSFVFQETFILGDTVYHNISIGKTSASKEDIEAAAKAAQIHDFIMSLPKKYDTDLSAEGIKMSGGEKQRICIARAILKNAPIIIFDEATSFTDIENEHKIQLALNNLLVGKTTIMIAHRLHTIVHADQICVFDEGEIKEIGTHHTLLEKGGLYSNMWQTYTSQKEVRAL</sequence>
<dbReference type="InterPro" id="IPR003439">
    <property type="entry name" value="ABC_transporter-like_ATP-bd"/>
</dbReference>
<dbReference type="EMBL" id="WHNX01000008">
    <property type="protein sequence ID" value="MPW25493.1"/>
    <property type="molecule type" value="Genomic_DNA"/>
</dbReference>
<evidence type="ECO:0000313" key="12">
    <source>
        <dbReference type="EMBL" id="MPW25493.1"/>
    </source>
</evidence>
<dbReference type="GO" id="GO:0005524">
    <property type="term" value="F:ATP binding"/>
    <property type="evidence" value="ECO:0007669"/>
    <property type="project" value="UniProtKB-KW"/>
</dbReference>
<feature type="transmembrane region" description="Helical" evidence="9">
    <location>
        <begin position="70"/>
        <end position="96"/>
    </location>
</feature>
<evidence type="ECO:0000256" key="1">
    <source>
        <dbReference type="ARBA" id="ARBA00004651"/>
    </source>
</evidence>
<feature type="transmembrane region" description="Helical" evidence="9">
    <location>
        <begin position="260"/>
        <end position="278"/>
    </location>
</feature>
<keyword evidence="4 9" id="KW-0812">Transmembrane</keyword>
<dbReference type="SUPFAM" id="SSF52540">
    <property type="entry name" value="P-loop containing nucleoside triphosphate hydrolases"/>
    <property type="match status" value="1"/>
</dbReference>
<evidence type="ECO:0000259" key="11">
    <source>
        <dbReference type="PROSITE" id="PS50929"/>
    </source>
</evidence>
<organism evidence="12 13">
    <name type="scientific">Alkalibaculum sporogenes</name>
    <dbReference type="NCBI Taxonomy" id="2655001"/>
    <lineage>
        <taxon>Bacteria</taxon>
        <taxon>Bacillati</taxon>
        <taxon>Bacillota</taxon>
        <taxon>Clostridia</taxon>
        <taxon>Eubacteriales</taxon>
        <taxon>Eubacteriaceae</taxon>
        <taxon>Alkalibaculum</taxon>
    </lineage>
</organism>
<feature type="transmembrane region" description="Helical" evidence="9">
    <location>
        <begin position="29"/>
        <end position="50"/>
    </location>
</feature>
<dbReference type="RefSeq" id="WP_152803015.1">
    <property type="nucleotide sequence ID" value="NZ_WHNX01000008.1"/>
</dbReference>
<dbReference type="Pfam" id="PF00664">
    <property type="entry name" value="ABC_membrane"/>
    <property type="match status" value="1"/>
</dbReference>
<keyword evidence="5" id="KW-0547">Nucleotide-binding</keyword>
<feature type="transmembrane region" description="Helical" evidence="9">
    <location>
        <begin position="170"/>
        <end position="192"/>
    </location>
</feature>
<comment type="subcellular location">
    <subcellularLocation>
        <location evidence="1">Cell membrane</location>
        <topology evidence="1">Multi-pass membrane protein</topology>
    </subcellularLocation>
</comment>
<dbReference type="PROSITE" id="PS50929">
    <property type="entry name" value="ABC_TM1F"/>
    <property type="match status" value="1"/>
</dbReference>
<reference evidence="12 13" key="1">
    <citation type="submission" date="2019-10" db="EMBL/GenBank/DDBJ databases">
        <title>Alkalibaculum tamaniensis sp.nov., a new alkaliphilic acetogen, isolated on methoxylated aromatics from a mud volcano.</title>
        <authorList>
            <person name="Khomyakova M.A."/>
            <person name="Merkel A.Y."/>
            <person name="Bonch-Osmolovskaya E.A."/>
            <person name="Slobodkin A.I."/>
        </authorList>
    </citation>
    <scope>NUCLEOTIDE SEQUENCE [LARGE SCALE GENOMIC DNA]</scope>
    <source>
        <strain evidence="12 13">M08DMB</strain>
    </source>
</reference>
<dbReference type="PANTHER" id="PTHR43394">
    <property type="entry name" value="ATP-DEPENDENT PERMEASE MDL1, MITOCHONDRIAL"/>
    <property type="match status" value="1"/>
</dbReference>
<evidence type="ECO:0000256" key="5">
    <source>
        <dbReference type="ARBA" id="ARBA00022741"/>
    </source>
</evidence>
<evidence type="ECO:0000256" key="2">
    <source>
        <dbReference type="ARBA" id="ARBA00022448"/>
    </source>
</evidence>
<proteinExistence type="predicted"/>
<dbReference type="Proteomes" id="UP000440004">
    <property type="component" value="Unassembled WGS sequence"/>
</dbReference>
<evidence type="ECO:0000256" key="3">
    <source>
        <dbReference type="ARBA" id="ARBA00022475"/>
    </source>
</evidence>
<protein>
    <submittedName>
        <fullName evidence="12">ATP-binding cassette domain-containing protein</fullName>
    </submittedName>
</protein>
<dbReference type="GO" id="GO:0016887">
    <property type="term" value="F:ATP hydrolysis activity"/>
    <property type="evidence" value="ECO:0007669"/>
    <property type="project" value="InterPro"/>
</dbReference>
<keyword evidence="13" id="KW-1185">Reference proteome</keyword>
<evidence type="ECO:0000256" key="4">
    <source>
        <dbReference type="ARBA" id="ARBA00022692"/>
    </source>
</evidence>
<dbReference type="InterPro" id="IPR003593">
    <property type="entry name" value="AAA+_ATPase"/>
</dbReference>
<dbReference type="Pfam" id="PF00005">
    <property type="entry name" value="ABC_tran"/>
    <property type="match status" value="1"/>
</dbReference>
<dbReference type="SUPFAM" id="SSF90123">
    <property type="entry name" value="ABC transporter transmembrane region"/>
    <property type="match status" value="1"/>
</dbReference>
<evidence type="ECO:0000256" key="8">
    <source>
        <dbReference type="ARBA" id="ARBA00023136"/>
    </source>
</evidence>
<feature type="transmembrane region" description="Helical" evidence="9">
    <location>
        <begin position="284"/>
        <end position="304"/>
    </location>
</feature>
<evidence type="ECO:0000256" key="7">
    <source>
        <dbReference type="ARBA" id="ARBA00022989"/>
    </source>
</evidence>
<dbReference type="GO" id="GO:0015421">
    <property type="term" value="F:ABC-type oligopeptide transporter activity"/>
    <property type="evidence" value="ECO:0007669"/>
    <property type="project" value="TreeGrafter"/>
</dbReference>
<dbReference type="InterPro" id="IPR039421">
    <property type="entry name" value="Type_1_exporter"/>
</dbReference>
<dbReference type="InterPro" id="IPR027417">
    <property type="entry name" value="P-loop_NTPase"/>
</dbReference>
<evidence type="ECO:0000259" key="10">
    <source>
        <dbReference type="PROSITE" id="PS50893"/>
    </source>
</evidence>
<dbReference type="AlphaFoldDB" id="A0A6A7K8R0"/>
<dbReference type="InterPro" id="IPR011527">
    <property type="entry name" value="ABC1_TM_dom"/>
</dbReference>